<dbReference type="Proteomes" id="UP001151760">
    <property type="component" value="Unassembled WGS sequence"/>
</dbReference>
<gene>
    <name evidence="1" type="ORF">Tco_0938188</name>
</gene>
<evidence type="ECO:0008006" key="3">
    <source>
        <dbReference type="Google" id="ProtNLM"/>
    </source>
</evidence>
<reference evidence="1" key="2">
    <citation type="submission" date="2022-01" db="EMBL/GenBank/DDBJ databases">
        <authorList>
            <person name="Yamashiro T."/>
            <person name="Shiraishi A."/>
            <person name="Satake H."/>
            <person name="Nakayama K."/>
        </authorList>
    </citation>
    <scope>NUCLEOTIDE SEQUENCE</scope>
</reference>
<evidence type="ECO:0000313" key="1">
    <source>
        <dbReference type="EMBL" id="GJT38323.1"/>
    </source>
</evidence>
<proteinExistence type="predicted"/>
<comment type="caution">
    <text evidence="1">The sequence shown here is derived from an EMBL/GenBank/DDBJ whole genome shotgun (WGS) entry which is preliminary data.</text>
</comment>
<evidence type="ECO:0000313" key="2">
    <source>
        <dbReference type="Proteomes" id="UP001151760"/>
    </source>
</evidence>
<keyword evidence="2" id="KW-1185">Reference proteome</keyword>
<dbReference type="EMBL" id="BQNB010015295">
    <property type="protein sequence ID" value="GJT38323.1"/>
    <property type="molecule type" value="Genomic_DNA"/>
</dbReference>
<reference evidence="1" key="1">
    <citation type="journal article" date="2022" name="Int. J. Mol. Sci.">
        <title>Draft Genome of Tanacetum Coccineum: Genomic Comparison of Closely Related Tanacetum-Family Plants.</title>
        <authorList>
            <person name="Yamashiro T."/>
            <person name="Shiraishi A."/>
            <person name="Nakayama K."/>
            <person name="Satake H."/>
        </authorList>
    </citation>
    <scope>NUCLEOTIDE SEQUENCE</scope>
</reference>
<sequence>MEILTLILSEKRCIAATNARQAKEICKESFRYFITFFKVLSIKGGIRRDVWHLFDQANQTLQNRCYLTWIIRMQIEREDFKKQDPWINEKIQKGECRVMQSKREGGFETQLSVVLVVRKAMQRIRKDTENKMLKTVILKDRFMEKVFANVALKNELRKLKGNSMDTKFAKPSILGKSVLKTTRNQSVVRQPNAFKSERPNFSKPRFASQVDVNNDLSKLVTQHYLPKTTLLAPLLKEKKSVRFSALYLQKKRNLLKFNNAKDFHNWKDVEAKLKSA</sequence>
<protein>
    <recommendedName>
        <fullName evidence="3">Protein TIC 214</fullName>
    </recommendedName>
</protein>
<name>A0ABQ5DJ64_9ASTR</name>
<organism evidence="1 2">
    <name type="scientific">Tanacetum coccineum</name>
    <dbReference type="NCBI Taxonomy" id="301880"/>
    <lineage>
        <taxon>Eukaryota</taxon>
        <taxon>Viridiplantae</taxon>
        <taxon>Streptophyta</taxon>
        <taxon>Embryophyta</taxon>
        <taxon>Tracheophyta</taxon>
        <taxon>Spermatophyta</taxon>
        <taxon>Magnoliopsida</taxon>
        <taxon>eudicotyledons</taxon>
        <taxon>Gunneridae</taxon>
        <taxon>Pentapetalae</taxon>
        <taxon>asterids</taxon>
        <taxon>campanulids</taxon>
        <taxon>Asterales</taxon>
        <taxon>Asteraceae</taxon>
        <taxon>Asteroideae</taxon>
        <taxon>Anthemideae</taxon>
        <taxon>Anthemidinae</taxon>
        <taxon>Tanacetum</taxon>
    </lineage>
</organism>
<accession>A0ABQ5DJ64</accession>